<accession>A0A2H3P5X2</accession>
<dbReference type="InterPro" id="IPR000182">
    <property type="entry name" value="GNAT_dom"/>
</dbReference>
<keyword evidence="3" id="KW-1185">Reference proteome</keyword>
<dbReference type="GO" id="GO:0016747">
    <property type="term" value="F:acyltransferase activity, transferring groups other than amino-acyl groups"/>
    <property type="evidence" value="ECO:0007669"/>
    <property type="project" value="InterPro"/>
</dbReference>
<dbReference type="OrthoDB" id="9806005at2"/>
<dbReference type="EMBL" id="PDEP01000005">
    <property type="protein sequence ID" value="PEN07642.1"/>
    <property type="molecule type" value="Genomic_DNA"/>
</dbReference>
<feature type="domain" description="N-acetyltransferase" evidence="1">
    <location>
        <begin position="205"/>
        <end position="381"/>
    </location>
</feature>
<evidence type="ECO:0000259" key="1">
    <source>
        <dbReference type="PROSITE" id="PS51186"/>
    </source>
</evidence>
<dbReference type="PROSITE" id="PS51186">
    <property type="entry name" value="GNAT"/>
    <property type="match status" value="1"/>
</dbReference>
<sequence>MAASAPIQIRPVTSRADRDAFVDWPYQFYPERYPNWVPPLRREEHATLNPDKNAFFDHGEMQLFLAEDASGQVCGRIAAIINGMHLQKYDDDTGFFGFFETENDPAVAKALLDAAESWLRARDCIRMRGPTNPSLNDVSGLLVDGFDRRPSVLMPYNPPYYADLLTDYGFERSMTMWAYYAHKRYAKYDRLRRGVDIVKRRTPGLSLRTIDPDNLYDEARTLLDIYNEAWSENWGHVPMSEAEFTQLVDSLKQVYDPRLVYFVEHEGEPVAFALSLPNINQALRHLDDGRLFPTGWWTLLMRTTYGISELRMPLMGIRKAYQGKGIDALMVLETMERGPEYGYDACETSWVLDTNERLKNAIESIGAIRDKEYALFEIALQ</sequence>
<evidence type="ECO:0000313" key="2">
    <source>
        <dbReference type="EMBL" id="PEN07642.1"/>
    </source>
</evidence>
<dbReference type="Gene3D" id="3.40.630.30">
    <property type="match status" value="1"/>
</dbReference>
<protein>
    <recommendedName>
        <fullName evidence="1">N-acetyltransferase domain-containing protein</fullName>
    </recommendedName>
</protein>
<dbReference type="InterPro" id="IPR016181">
    <property type="entry name" value="Acyl_CoA_acyltransferase"/>
</dbReference>
<dbReference type="PANTHER" id="PTHR41368">
    <property type="entry name" value="PROTEIN YGHO"/>
    <property type="match status" value="1"/>
</dbReference>
<dbReference type="PANTHER" id="PTHR41368:SF1">
    <property type="entry name" value="PROTEIN YGHO"/>
    <property type="match status" value="1"/>
</dbReference>
<dbReference type="RefSeq" id="WP_098061830.1">
    <property type="nucleotide sequence ID" value="NZ_PDEP01000005.1"/>
</dbReference>
<comment type="caution">
    <text evidence="2">The sequence shown here is derived from an EMBL/GenBank/DDBJ whole genome shotgun (WGS) entry which is preliminary data.</text>
</comment>
<dbReference type="Proteomes" id="UP000221024">
    <property type="component" value="Unassembled WGS sequence"/>
</dbReference>
<gene>
    <name evidence="2" type="ORF">CRI93_06575</name>
</gene>
<organism evidence="2 3">
    <name type="scientific">Longimonas halophila</name>
    <dbReference type="NCBI Taxonomy" id="1469170"/>
    <lineage>
        <taxon>Bacteria</taxon>
        <taxon>Pseudomonadati</taxon>
        <taxon>Rhodothermota</taxon>
        <taxon>Rhodothermia</taxon>
        <taxon>Rhodothermales</taxon>
        <taxon>Salisaetaceae</taxon>
        <taxon>Longimonas</taxon>
    </lineage>
</organism>
<name>A0A2H3P5X2_9BACT</name>
<dbReference type="InterPro" id="IPR039968">
    <property type="entry name" value="BcerS-like"/>
</dbReference>
<dbReference type="SUPFAM" id="SSF55729">
    <property type="entry name" value="Acyl-CoA N-acyltransferases (Nat)"/>
    <property type="match status" value="1"/>
</dbReference>
<reference evidence="2 3" key="1">
    <citation type="submission" date="2017-10" db="EMBL/GenBank/DDBJ databases">
        <title>Draft genome of Longimonas halophila.</title>
        <authorList>
            <person name="Goh K.M."/>
            <person name="Shamsir M.S."/>
            <person name="Lim S.W."/>
        </authorList>
    </citation>
    <scope>NUCLEOTIDE SEQUENCE [LARGE SCALE GENOMIC DNA]</scope>
    <source>
        <strain evidence="2 3">KCTC 42399</strain>
    </source>
</reference>
<evidence type="ECO:0000313" key="3">
    <source>
        <dbReference type="Proteomes" id="UP000221024"/>
    </source>
</evidence>
<dbReference type="AlphaFoldDB" id="A0A2H3P5X2"/>
<proteinExistence type="predicted"/>